<organism evidence="2 3">
    <name type="scientific">Cellulomonas rhizosphaerae</name>
    <dbReference type="NCBI Taxonomy" id="2293719"/>
    <lineage>
        <taxon>Bacteria</taxon>
        <taxon>Bacillati</taxon>
        <taxon>Actinomycetota</taxon>
        <taxon>Actinomycetes</taxon>
        <taxon>Micrococcales</taxon>
        <taxon>Cellulomonadaceae</taxon>
        <taxon>Cellulomonas</taxon>
    </lineage>
</organism>
<feature type="transmembrane region" description="Helical" evidence="1">
    <location>
        <begin position="136"/>
        <end position="154"/>
    </location>
</feature>
<dbReference type="Proteomes" id="UP000283374">
    <property type="component" value="Unassembled WGS sequence"/>
</dbReference>
<evidence type="ECO:0000313" key="3">
    <source>
        <dbReference type="Proteomes" id="UP000283374"/>
    </source>
</evidence>
<dbReference type="AlphaFoldDB" id="A0A413RID9"/>
<reference evidence="2 3" key="1">
    <citation type="submission" date="2018-08" db="EMBL/GenBank/DDBJ databases">
        <title>Cellulomonas rhizosphaerae sp. nov., a novel actinomycete isolated from soil.</title>
        <authorList>
            <person name="Tian Y."/>
        </authorList>
    </citation>
    <scope>NUCLEOTIDE SEQUENCE [LARGE SCALE GENOMIC DNA]</scope>
    <source>
        <strain evidence="2 3">NEAU-TCZ24</strain>
    </source>
</reference>
<dbReference type="OrthoDB" id="4829663at2"/>
<proteinExistence type="predicted"/>
<accession>A0A413RID9</accession>
<protein>
    <submittedName>
        <fullName evidence="2">Uncharacterized protein</fullName>
    </submittedName>
</protein>
<dbReference type="RefSeq" id="WP_118768271.1">
    <property type="nucleotide sequence ID" value="NZ_QWKP01000217.1"/>
</dbReference>
<feature type="transmembrane region" description="Helical" evidence="1">
    <location>
        <begin position="110"/>
        <end position="130"/>
    </location>
</feature>
<keyword evidence="3" id="KW-1185">Reference proteome</keyword>
<dbReference type="EMBL" id="QWKP01000217">
    <property type="protein sequence ID" value="RHA38096.1"/>
    <property type="molecule type" value="Genomic_DNA"/>
</dbReference>
<evidence type="ECO:0000256" key="1">
    <source>
        <dbReference type="SAM" id="Phobius"/>
    </source>
</evidence>
<keyword evidence="1" id="KW-1133">Transmembrane helix</keyword>
<name>A0A413RID9_9CELL</name>
<feature type="transmembrane region" description="Helical" evidence="1">
    <location>
        <begin position="76"/>
        <end position="98"/>
    </location>
</feature>
<sequence length="182" mass="18084">MTAAAIRRASAIPAAEIRSLGAIGMLNVRCLVVLAGANVAVGAAALAGSCVALLASGGGLDAVESTLSAGGFAVDVLVFALLVACVPIAVVGVPAGVLASRALRRVSHEWGHVLSFGLVGATLAVVLMQAGGMGTAPVWAALEGLVGAGGARWWSGISYRRDERERVARAAPLAHLAVAADQ</sequence>
<evidence type="ECO:0000313" key="2">
    <source>
        <dbReference type="EMBL" id="RHA38096.1"/>
    </source>
</evidence>
<feature type="transmembrane region" description="Helical" evidence="1">
    <location>
        <begin position="31"/>
        <end position="56"/>
    </location>
</feature>
<comment type="caution">
    <text evidence="2">The sequence shown here is derived from an EMBL/GenBank/DDBJ whole genome shotgun (WGS) entry which is preliminary data.</text>
</comment>
<gene>
    <name evidence="2" type="ORF">D1825_15270</name>
</gene>
<keyword evidence="1" id="KW-0812">Transmembrane</keyword>
<keyword evidence="1" id="KW-0472">Membrane</keyword>